<feature type="domain" description="Carrier" evidence="4">
    <location>
        <begin position="1020"/>
        <end position="1094"/>
    </location>
</feature>
<dbReference type="InterPro" id="IPR023213">
    <property type="entry name" value="CAT-like_dom_sf"/>
</dbReference>
<dbReference type="InterPro" id="IPR020845">
    <property type="entry name" value="AMP-binding_CS"/>
</dbReference>
<keyword evidence="5" id="KW-0808">Transferase</keyword>
<evidence type="ECO:0000256" key="3">
    <source>
        <dbReference type="ARBA" id="ARBA00022553"/>
    </source>
</evidence>
<gene>
    <name evidence="5" type="primary">ppsD</name>
    <name evidence="5" type="ORF">LMG32289_00345</name>
</gene>
<dbReference type="InterPro" id="IPR010060">
    <property type="entry name" value="NRPS_synth"/>
</dbReference>
<dbReference type="EC" id="2.3.1.-" evidence="5"/>
<dbReference type="Proteomes" id="UP000706525">
    <property type="component" value="Unassembled WGS sequence"/>
</dbReference>
<dbReference type="PROSITE" id="PS00012">
    <property type="entry name" value="PHOSPHOPANTETHEINE"/>
    <property type="match status" value="2"/>
</dbReference>
<evidence type="ECO:0000313" key="5">
    <source>
        <dbReference type="EMBL" id="CAG9164011.1"/>
    </source>
</evidence>
<sequence>MDPRKQALAERFIALPADKRKEFLAALRRQGIDFGLLPIVPAPAEERLALSSAQQRQWFLWQLDPGSAAYHIAGALRLRGRLDIDALEASFQALAARHESLRTVFRAGADGLAEQVIQPAVTLPVARLDLGHVMTSEREAQARETALRLTREPFDLGQGPLMRVAVLRLADDEHLLVVTMHHIISDGWSMQIIVDEFVKLYRARVQGTAAELEALPVQYADFALWQRNWLEAGERDRQLAYWQARLGNEHPVLQLPADHVRRAAASYRAAKHAFDIPTPLVAALRQRVAESGGTLFAALLGGLQALLHRYTGQHDIRVGTLVANRQRAEVAGMVGFFVNTQVLSNKLRADMPLETVLDQALNGVLEAQAHQDLPFDTLLDVLRPERGLSANPLFQVLINHQQEDYQPSHDLPELNVAGFDLGATETDSRFELMLDTVERASGIVGVRMTYAADLFDASTIDRLGSHYMAMLQALADAPAQALGEVPLLSADEREQLTTWGSNDARATEIPLVHEAVQVHACLRPDALAVLVEDEAEGLDYRTLNRRANRVAHALIAQGVRADTRVGLAVPRSADMVVALLGILKAGAAYVPLDPNYPAERLAYMVEDSGIGWLITDSTVRDRLPRANLLDLDKLLEYPHEHDPDVAVHPDQLAYVIYTSGSTGRPKGVGISHAALAEHAQVSIGFFGLTAQDRMLQFATLNFDGFVEQLYPPLCAGAAVVLRGPQLWDSETFYQRLIQQRISVVDLTTAYWFLLVQDFARQGRRDYGALRQVHAGGEAMPPEGLRAWREAGLGHVKLLNTYGPTEATVTATVLDCAPYVEGAPLPVQMPIGTPLSGRRVYVLDAQLQATPAGVAGELCIGGDLLARGYLGRAGLSAERFVADPFDTAGGRLYRTGDLVRWTRAGELEYLGRIDHQVKIRGFRVELGEVEARLLAQPGVREAVALAQPAPGGGLRLVGYVSPQPGSSLDADVLRQALAAVLPEYMVPAPLMVLEKLPLNPNGKVDRHALPAADAVQTVSEPPEGEVEEALAAIWVDVLRLNAVGRHDNFFALGGDSILSLQIVSRARLVGWAVTPRQMFEQQSVAALATVVQRRNDTEGLAPAPAVVRGHLADYLTPAQIAGLDFGADEVEDVYPLSPTQEGMLFHTLEASGSGLYMNQRSVPVRGLDPARLEAAWLAMVRRHPILRTAFVWQEGMARAVQVVRRDVATGITLLDWRGQADMQDVQARLTTLADEELRRGFSLQAPPLSRVCVVRLDDDQYQIIWTEHHMLLDGWGETRLMGEWLQSYAGEALGELAPGYGNYVRWLGEQDPAVAEAFWRQTLREVEGPTLLAEAVRAPQGEPAYDKIYTHLAPDATRALQDFARRERVTMNTVVQAAWALTLQRHLGRRQVVFGATVAGRPPSLAGSQEMMGLFINTIPVPVSMPPATRLGDWLRELQDLNLNLREFEHSSLADVQRWQGSSGRPLFDTIIVFENHPISQTLRNAASYGLEFGSVASQSLTGYAVDLQVIVQDSGMEIEYCCASHQIPSAFAEALRAQMEQLLAAFGVLAAFGAAAQRPLGELTWLTPDATQSLEAQGRQALALPGADTVPALVHESIAAHATTRPDAIAVRMGDDALSFGELNRRANRLAHAMLARGITHESLVGVALQRSPQMIVALLAVLKTGAAYVPLDPAYPADRLAYMIGDSRLALLITQDAVRARLGLDALAPDATVPVLDLDATLADGESGTLADHDPDIAVPRHGLAYIIYTSGSTGRPKGVAVSHGPLAMHCRATSRIYAMTTSSCEMIFMSFSFDGAHERWLTALTTGASIVLRDDELWTPEQTYIALGRYGVTHVAFPPAYLGQIAEWAVGRTDIPPVEVYVFGGEAMPRATYDLVRQTLRPRYMLNGYGPTETVVTPLIWKTPADKAIDCAYAPIGRPVGERTNWVLDEDLRLVPPGAVGELYVGGEGVARGYLRRPDLTAERFVADPFSTDGGRLYRTGDLVRWMEDGNVEYIGRADHQVKVRGFRIELGEIEARAREVPGVLDVAVVTRSGPSGNQLVAYLVPLSGITSGDLVERARAQLSTRLPEYMVPAHIMVLPALPRLISGKLDRAALPEPEVKAEAVYQPPRNDVEQRMTEIWQQVLGVERVGITDNFFELGGDSILSLQVISRVRNAKLGIALSLRDLMRHQTIVALMAREEAQPAVAIVTGRAEGLVPLIPIQAWFFETSIPHRHHYNQSVLLRAERPLVDAHLQQVTACIAQRHDALRLRFAQQPDGTWAQRYATQDAEGVLWTRDVANADDIAAASDAAQRSLNLENGPLWRVLHMRHADGGARLLIVIHHLVVDGVTWRILLDELQTAYRQLAQGESIVLPPLSVPFKAWAEHLQARAASPAQLAEASYWQAQVRDTADLPRDNADAEALVAQTTSARVVFDRDITARLLRAVPAAFNTGIESLLLAALSRVIAQWTGHAATLVNLEGHGRESDEAGLDLSATAGWFTSAYPVRLTQGQGSVEDTIAATRDTLRAVPGKGIGYGVLRYLSTDSAIRSALRGAEPRITFNYLGQFDQTFSEDSAFAPATEAAGAMRNEAGPLANWIEIVGRVYDGQLSISWIYSDAMFRPATLEALVDAYQRELEAFARLGEAAIEA</sequence>
<dbReference type="Pfam" id="PF00501">
    <property type="entry name" value="AMP-binding"/>
    <property type="match status" value="2"/>
</dbReference>
<dbReference type="Gene3D" id="1.10.1200.10">
    <property type="entry name" value="ACP-like"/>
    <property type="match status" value="2"/>
</dbReference>
<dbReference type="Pfam" id="PF00550">
    <property type="entry name" value="PP-binding"/>
    <property type="match status" value="2"/>
</dbReference>
<organism evidence="5 6">
    <name type="scientific">Cupriavidus pampae</name>
    <dbReference type="NCBI Taxonomy" id="659251"/>
    <lineage>
        <taxon>Bacteria</taxon>
        <taxon>Pseudomonadati</taxon>
        <taxon>Pseudomonadota</taxon>
        <taxon>Betaproteobacteria</taxon>
        <taxon>Burkholderiales</taxon>
        <taxon>Burkholderiaceae</taxon>
        <taxon>Cupriavidus</taxon>
    </lineage>
</organism>
<dbReference type="InterPro" id="IPR045851">
    <property type="entry name" value="AMP-bd_C_sf"/>
</dbReference>
<dbReference type="InterPro" id="IPR020806">
    <property type="entry name" value="PKS_PP-bd"/>
</dbReference>
<evidence type="ECO:0000259" key="4">
    <source>
        <dbReference type="PROSITE" id="PS50075"/>
    </source>
</evidence>
<comment type="cofactor">
    <cofactor evidence="1">
        <name>pantetheine 4'-phosphate</name>
        <dbReference type="ChEBI" id="CHEBI:47942"/>
    </cofactor>
</comment>
<dbReference type="CDD" id="cd19531">
    <property type="entry name" value="LCL_NRPS-like"/>
    <property type="match status" value="1"/>
</dbReference>
<dbReference type="InterPro" id="IPR006162">
    <property type="entry name" value="Ppantetheine_attach_site"/>
</dbReference>
<dbReference type="InterPro" id="IPR010071">
    <property type="entry name" value="AA_adenyl_dom"/>
</dbReference>
<dbReference type="CDD" id="cd17649">
    <property type="entry name" value="A_NRPS_PvdJ-like"/>
    <property type="match status" value="2"/>
</dbReference>
<dbReference type="Gene3D" id="2.30.38.10">
    <property type="entry name" value="Luciferase, Domain 3"/>
    <property type="match status" value="2"/>
</dbReference>
<keyword evidence="3" id="KW-0597">Phosphoprotein</keyword>
<reference evidence="5 6" key="1">
    <citation type="submission" date="2021-08" db="EMBL/GenBank/DDBJ databases">
        <authorList>
            <person name="Peeters C."/>
        </authorList>
    </citation>
    <scope>NUCLEOTIDE SEQUENCE [LARGE SCALE GENOMIC DNA]</scope>
    <source>
        <strain evidence="5 6">LMG 32289</strain>
    </source>
</reference>
<protein>
    <submittedName>
        <fullName evidence="5">Plipastatin synthase subunit D</fullName>
        <ecNumber evidence="5">2.3.1.-</ecNumber>
    </submittedName>
</protein>
<dbReference type="Gene3D" id="3.30.559.30">
    <property type="entry name" value="Nonribosomal peptide synthetase, condensation domain"/>
    <property type="match status" value="3"/>
</dbReference>
<dbReference type="InterPro" id="IPR009081">
    <property type="entry name" value="PP-bd_ACP"/>
</dbReference>
<dbReference type="InterPro" id="IPR036736">
    <property type="entry name" value="ACP-like_sf"/>
</dbReference>
<dbReference type="GO" id="GO:0016746">
    <property type="term" value="F:acyltransferase activity"/>
    <property type="evidence" value="ECO:0007669"/>
    <property type="project" value="UniProtKB-KW"/>
</dbReference>
<feature type="domain" description="Carrier" evidence="4">
    <location>
        <begin position="2110"/>
        <end position="2186"/>
    </location>
</feature>
<keyword evidence="2" id="KW-0596">Phosphopantetheine</keyword>
<dbReference type="CDD" id="cd19534">
    <property type="entry name" value="E_NRPS"/>
    <property type="match status" value="1"/>
</dbReference>
<dbReference type="EMBL" id="CAJZAG010000001">
    <property type="protein sequence ID" value="CAG9164011.1"/>
    <property type="molecule type" value="Genomic_DNA"/>
</dbReference>
<dbReference type="RefSeq" id="WP_223981056.1">
    <property type="nucleotide sequence ID" value="NZ_CAJZAG010000001.1"/>
</dbReference>
<keyword evidence="5" id="KW-0012">Acyltransferase</keyword>
<dbReference type="InterPro" id="IPR001242">
    <property type="entry name" value="Condensation_dom"/>
</dbReference>
<dbReference type="SUPFAM" id="SSF52777">
    <property type="entry name" value="CoA-dependent acyltransferases"/>
    <property type="match status" value="6"/>
</dbReference>
<keyword evidence="6" id="KW-1185">Reference proteome</keyword>
<dbReference type="Gene3D" id="3.40.50.980">
    <property type="match status" value="4"/>
</dbReference>
<dbReference type="SUPFAM" id="SSF47336">
    <property type="entry name" value="ACP-like"/>
    <property type="match status" value="2"/>
</dbReference>
<comment type="caution">
    <text evidence="5">The sequence shown here is derived from an EMBL/GenBank/DDBJ whole genome shotgun (WGS) entry which is preliminary data.</text>
</comment>
<dbReference type="NCBIfam" id="TIGR01733">
    <property type="entry name" value="AA-adenyl-dom"/>
    <property type="match status" value="2"/>
</dbReference>
<dbReference type="Gene3D" id="3.30.300.30">
    <property type="match status" value="2"/>
</dbReference>
<dbReference type="NCBIfam" id="NF003417">
    <property type="entry name" value="PRK04813.1"/>
    <property type="match status" value="2"/>
</dbReference>
<dbReference type="SUPFAM" id="SSF56801">
    <property type="entry name" value="Acetyl-CoA synthetase-like"/>
    <property type="match status" value="2"/>
</dbReference>
<dbReference type="PANTHER" id="PTHR45398:SF1">
    <property type="entry name" value="ENZYME, PUTATIVE (JCVI)-RELATED"/>
    <property type="match status" value="1"/>
</dbReference>
<dbReference type="InterPro" id="IPR025110">
    <property type="entry name" value="AMP-bd_C"/>
</dbReference>
<dbReference type="PANTHER" id="PTHR45398">
    <property type="match status" value="1"/>
</dbReference>
<evidence type="ECO:0000256" key="1">
    <source>
        <dbReference type="ARBA" id="ARBA00001957"/>
    </source>
</evidence>
<proteinExistence type="predicted"/>
<evidence type="ECO:0000256" key="2">
    <source>
        <dbReference type="ARBA" id="ARBA00022450"/>
    </source>
</evidence>
<dbReference type="Pfam" id="PF13193">
    <property type="entry name" value="AMP-binding_C"/>
    <property type="match status" value="2"/>
</dbReference>
<dbReference type="InterPro" id="IPR000873">
    <property type="entry name" value="AMP-dep_synth/lig_dom"/>
</dbReference>
<dbReference type="PROSITE" id="PS50075">
    <property type="entry name" value="CARRIER"/>
    <property type="match status" value="2"/>
</dbReference>
<evidence type="ECO:0000313" key="6">
    <source>
        <dbReference type="Proteomes" id="UP000706525"/>
    </source>
</evidence>
<dbReference type="Pfam" id="PF00668">
    <property type="entry name" value="Condensation"/>
    <property type="match status" value="3"/>
</dbReference>
<dbReference type="PROSITE" id="PS00455">
    <property type="entry name" value="AMP_BINDING"/>
    <property type="match status" value="2"/>
</dbReference>
<dbReference type="NCBIfam" id="TIGR01720">
    <property type="entry name" value="NRPS-para261"/>
    <property type="match status" value="1"/>
</dbReference>
<accession>A0ABM8W9V1</accession>
<dbReference type="Gene3D" id="3.30.559.10">
    <property type="entry name" value="Chloramphenicol acetyltransferase-like domain"/>
    <property type="match status" value="3"/>
</dbReference>
<name>A0ABM8W9V1_9BURK</name>
<dbReference type="SMART" id="SM00823">
    <property type="entry name" value="PKS_PP"/>
    <property type="match status" value="2"/>
</dbReference>